<evidence type="ECO:0000256" key="2">
    <source>
        <dbReference type="ARBA" id="ARBA00023125"/>
    </source>
</evidence>
<reference evidence="5 6" key="1">
    <citation type="submission" date="2020-08" db="EMBL/GenBank/DDBJ databases">
        <title>Genomic Encyclopedia of Type Strains, Phase IV (KMG-IV): sequencing the most valuable type-strain genomes for metagenomic binning, comparative biology and taxonomic classification.</title>
        <authorList>
            <person name="Goeker M."/>
        </authorList>
    </citation>
    <scope>NUCLEOTIDE SEQUENCE [LARGE SCALE GENOMIC DNA]</scope>
    <source>
        <strain evidence="5 6">DSM 105137</strain>
    </source>
</reference>
<keyword evidence="2 5" id="KW-0238">DNA-binding</keyword>
<organism evidence="5 6">
    <name type="scientific">Neolewinella aquimaris</name>
    <dbReference type="NCBI Taxonomy" id="1835722"/>
    <lineage>
        <taxon>Bacteria</taxon>
        <taxon>Pseudomonadati</taxon>
        <taxon>Bacteroidota</taxon>
        <taxon>Saprospiria</taxon>
        <taxon>Saprospirales</taxon>
        <taxon>Lewinellaceae</taxon>
        <taxon>Neolewinella</taxon>
    </lineage>
</organism>
<dbReference type="InterPro" id="IPR018060">
    <property type="entry name" value="HTH_AraC"/>
</dbReference>
<proteinExistence type="predicted"/>
<dbReference type="Proteomes" id="UP000576209">
    <property type="component" value="Unassembled WGS sequence"/>
</dbReference>
<dbReference type="PROSITE" id="PS01124">
    <property type="entry name" value="HTH_ARAC_FAMILY_2"/>
    <property type="match status" value="1"/>
</dbReference>
<keyword evidence="1" id="KW-0805">Transcription regulation</keyword>
<comment type="caution">
    <text evidence="5">The sequence shown here is derived from an EMBL/GenBank/DDBJ whole genome shotgun (WGS) entry which is preliminary data.</text>
</comment>
<sequence>MTSKHTVYIDNMVCSRCKMAVQRIVSNLGWRVERVELGRFTGWPPETQQDFLPVLAQQLSAIGFKVRNDPGGVISRIKGLIIDYVYNDLADSTQPLSQLIAMDVGLSYSHLSRLFSKEEGRTIGDFYCIQRMERGKQLLVNTDEQISLIAYRLHYGTLGRFTAAFKESTGMSPTAFRERGVHLPVPLDEL</sequence>
<dbReference type="EMBL" id="JACIFF010000004">
    <property type="protein sequence ID" value="MBB4079403.1"/>
    <property type="molecule type" value="Genomic_DNA"/>
</dbReference>
<evidence type="ECO:0000313" key="6">
    <source>
        <dbReference type="Proteomes" id="UP000576209"/>
    </source>
</evidence>
<dbReference type="AlphaFoldDB" id="A0A840E619"/>
<dbReference type="Gene3D" id="1.10.10.60">
    <property type="entry name" value="Homeodomain-like"/>
    <property type="match status" value="1"/>
</dbReference>
<evidence type="ECO:0000259" key="4">
    <source>
        <dbReference type="PROSITE" id="PS01124"/>
    </source>
</evidence>
<dbReference type="PANTHER" id="PTHR43280:SF2">
    <property type="entry name" value="HTH-TYPE TRANSCRIPTIONAL REGULATOR EXSA"/>
    <property type="match status" value="1"/>
</dbReference>
<protein>
    <submittedName>
        <fullName evidence="5">AraC-like DNA-binding protein</fullName>
    </submittedName>
</protein>
<dbReference type="GO" id="GO:0003700">
    <property type="term" value="F:DNA-binding transcription factor activity"/>
    <property type="evidence" value="ECO:0007669"/>
    <property type="project" value="InterPro"/>
</dbReference>
<dbReference type="InterPro" id="IPR009057">
    <property type="entry name" value="Homeodomain-like_sf"/>
</dbReference>
<dbReference type="SUPFAM" id="SSF46689">
    <property type="entry name" value="Homeodomain-like"/>
    <property type="match status" value="1"/>
</dbReference>
<dbReference type="RefSeq" id="WP_183495650.1">
    <property type="nucleotide sequence ID" value="NZ_JACIFF010000004.1"/>
</dbReference>
<dbReference type="GO" id="GO:0046872">
    <property type="term" value="F:metal ion binding"/>
    <property type="evidence" value="ECO:0007669"/>
    <property type="project" value="InterPro"/>
</dbReference>
<dbReference type="PANTHER" id="PTHR43280">
    <property type="entry name" value="ARAC-FAMILY TRANSCRIPTIONAL REGULATOR"/>
    <property type="match status" value="1"/>
</dbReference>
<dbReference type="SUPFAM" id="SSF55008">
    <property type="entry name" value="HMA, heavy metal-associated domain"/>
    <property type="match status" value="1"/>
</dbReference>
<accession>A0A840E619</accession>
<feature type="domain" description="HTH araC/xylS-type" evidence="4">
    <location>
        <begin position="79"/>
        <end position="179"/>
    </location>
</feature>
<dbReference type="InterPro" id="IPR036163">
    <property type="entry name" value="HMA_dom_sf"/>
</dbReference>
<dbReference type="Pfam" id="PF12833">
    <property type="entry name" value="HTH_18"/>
    <property type="match status" value="1"/>
</dbReference>
<dbReference type="GO" id="GO:0043565">
    <property type="term" value="F:sequence-specific DNA binding"/>
    <property type="evidence" value="ECO:0007669"/>
    <property type="project" value="InterPro"/>
</dbReference>
<evidence type="ECO:0000256" key="1">
    <source>
        <dbReference type="ARBA" id="ARBA00023015"/>
    </source>
</evidence>
<keyword evidence="6" id="KW-1185">Reference proteome</keyword>
<gene>
    <name evidence="5" type="ORF">GGR28_002023</name>
</gene>
<name>A0A840E619_9BACT</name>
<evidence type="ECO:0000256" key="3">
    <source>
        <dbReference type="ARBA" id="ARBA00023163"/>
    </source>
</evidence>
<dbReference type="SMART" id="SM00342">
    <property type="entry name" value="HTH_ARAC"/>
    <property type="match status" value="1"/>
</dbReference>
<evidence type="ECO:0000313" key="5">
    <source>
        <dbReference type="EMBL" id="MBB4079403.1"/>
    </source>
</evidence>
<keyword evidence="3" id="KW-0804">Transcription</keyword>